<name>A0ABS8KWV4_9HYPH</name>
<keyword evidence="2" id="KW-1185">Reference proteome</keyword>
<sequence>MALQEKPEASCKDVTRIASDQLEAVESRIKRLVSCGKN</sequence>
<dbReference type="EMBL" id="JAJISD010000007">
    <property type="protein sequence ID" value="MCC8430582.1"/>
    <property type="molecule type" value="Genomic_DNA"/>
</dbReference>
<reference evidence="1 2" key="1">
    <citation type="submission" date="2021-11" db="EMBL/GenBank/DDBJ databases">
        <authorList>
            <person name="Lee D.-H."/>
            <person name="Kim S.-B."/>
        </authorList>
    </citation>
    <scope>NUCLEOTIDE SEQUENCE [LARGE SCALE GENOMIC DNA]</scope>
    <source>
        <strain evidence="1 2">KCTC 52223</strain>
    </source>
</reference>
<dbReference type="Proteomes" id="UP001198862">
    <property type="component" value="Unassembled WGS sequence"/>
</dbReference>
<evidence type="ECO:0000313" key="2">
    <source>
        <dbReference type="Proteomes" id="UP001198862"/>
    </source>
</evidence>
<organism evidence="1 2">
    <name type="scientific">Reyranella aquatilis</name>
    <dbReference type="NCBI Taxonomy" id="2035356"/>
    <lineage>
        <taxon>Bacteria</taxon>
        <taxon>Pseudomonadati</taxon>
        <taxon>Pseudomonadota</taxon>
        <taxon>Alphaproteobacteria</taxon>
        <taxon>Hyphomicrobiales</taxon>
        <taxon>Reyranellaceae</taxon>
        <taxon>Reyranella</taxon>
    </lineage>
</organism>
<proteinExistence type="predicted"/>
<evidence type="ECO:0000313" key="1">
    <source>
        <dbReference type="EMBL" id="MCC8430582.1"/>
    </source>
</evidence>
<gene>
    <name evidence="1" type="ORF">LJ725_16540</name>
</gene>
<comment type="caution">
    <text evidence="1">The sequence shown here is derived from an EMBL/GenBank/DDBJ whole genome shotgun (WGS) entry which is preliminary data.</text>
</comment>
<accession>A0ABS8KWV4</accession>
<protein>
    <submittedName>
        <fullName evidence="1">Uncharacterized protein</fullName>
    </submittedName>
</protein>